<proteinExistence type="inferred from homology"/>
<evidence type="ECO:0000256" key="6">
    <source>
        <dbReference type="ARBA" id="ARBA00023136"/>
    </source>
</evidence>
<keyword evidence="5 7" id="KW-1133">Transmembrane helix</keyword>
<dbReference type="AlphaFoldDB" id="A0A813C826"/>
<gene>
    <name evidence="8" type="ORF">SNEC2469_LOCUS33147</name>
</gene>
<keyword evidence="6 7" id="KW-0472">Membrane</keyword>
<evidence type="ECO:0000256" key="5">
    <source>
        <dbReference type="ARBA" id="ARBA00022989"/>
    </source>
</evidence>
<reference evidence="8" key="1">
    <citation type="submission" date="2021-02" db="EMBL/GenBank/DDBJ databases">
        <authorList>
            <person name="Dougan E. K."/>
            <person name="Rhodes N."/>
            <person name="Thang M."/>
            <person name="Chan C."/>
        </authorList>
    </citation>
    <scope>NUCLEOTIDE SEQUENCE</scope>
</reference>
<dbReference type="InterPro" id="IPR036259">
    <property type="entry name" value="MFS_trans_sf"/>
</dbReference>
<comment type="subcellular location">
    <subcellularLocation>
        <location evidence="1">Membrane</location>
        <topology evidence="1">Multi-pass membrane protein</topology>
    </subcellularLocation>
</comment>
<evidence type="ECO:0000256" key="2">
    <source>
        <dbReference type="ARBA" id="ARBA00007015"/>
    </source>
</evidence>
<evidence type="ECO:0000256" key="1">
    <source>
        <dbReference type="ARBA" id="ARBA00004141"/>
    </source>
</evidence>
<name>A0A813C826_9DINO</name>
<dbReference type="InterPro" id="IPR039309">
    <property type="entry name" value="BT1"/>
</dbReference>
<dbReference type="PANTHER" id="PTHR31585">
    <property type="entry name" value="FOLATE-BIOPTERIN TRANSPORTER 1, CHLOROPLASTIC"/>
    <property type="match status" value="1"/>
</dbReference>
<evidence type="ECO:0000256" key="7">
    <source>
        <dbReference type="SAM" id="Phobius"/>
    </source>
</evidence>
<dbReference type="SUPFAM" id="SSF103473">
    <property type="entry name" value="MFS general substrate transporter"/>
    <property type="match status" value="1"/>
</dbReference>
<dbReference type="GO" id="GO:0016020">
    <property type="term" value="C:membrane"/>
    <property type="evidence" value="ECO:0007669"/>
    <property type="project" value="UniProtKB-SubCell"/>
</dbReference>
<feature type="transmembrane region" description="Helical" evidence="7">
    <location>
        <begin position="205"/>
        <end position="226"/>
    </location>
</feature>
<feature type="transmembrane region" description="Helical" evidence="7">
    <location>
        <begin position="154"/>
        <end position="171"/>
    </location>
</feature>
<dbReference type="EMBL" id="CAJNJA010086264">
    <property type="protein sequence ID" value="CAE7938420.1"/>
    <property type="molecule type" value="Genomic_DNA"/>
</dbReference>
<keyword evidence="3" id="KW-0813">Transport</keyword>
<sequence length="304" mass="33073">MPTGVLVQFTDEESLSSDCHPSPSDVEHYDSASSVNTGTQPMPCGEAVSSNVSTAAFQLSKPDVENRIQEAPCSRCLSIWTWGTCGLPLGGFFLAFLNSASSSIVYGFFLGYMGLDAYVLLSIQALMKLPQVLLLPFGMMNDCLPIFGYNRKPYFVASWIISGSALLIMSLRPLPAPYYCQKDDGSYDVMSPPCNPSIHDEKNWYVFPLFILTAGVQLGVVAGEGLLLEYSQREPLECRGKMKAEFTMVTMAGSLVSSAAVGVFMNGKEYLGTFDWGLSFSGFMTMCLLMVTFLLLDAGQQPSA</sequence>
<comment type="caution">
    <text evidence="8">The sequence shown here is derived from an EMBL/GenBank/DDBJ whole genome shotgun (WGS) entry which is preliminary data.</text>
</comment>
<dbReference type="OrthoDB" id="754047at2759"/>
<accession>A0A813C826</accession>
<protein>
    <submittedName>
        <fullName evidence="8">Uncharacterized protein</fullName>
    </submittedName>
</protein>
<evidence type="ECO:0000313" key="9">
    <source>
        <dbReference type="Proteomes" id="UP000601435"/>
    </source>
</evidence>
<evidence type="ECO:0000313" key="8">
    <source>
        <dbReference type="EMBL" id="CAE7938420.1"/>
    </source>
</evidence>
<evidence type="ECO:0000256" key="4">
    <source>
        <dbReference type="ARBA" id="ARBA00022692"/>
    </source>
</evidence>
<feature type="transmembrane region" description="Helical" evidence="7">
    <location>
        <begin position="276"/>
        <end position="296"/>
    </location>
</feature>
<keyword evidence="9" id="KW-1185">Reference proteome</keyword>
<comment type="similarity">
    <text evidence="2">Belongs to the major facilitator superfamily. Folate-biopterin transporter (TC 2.A.71) family.</text>
</comment>
<dbReference type="Proteomes" id="UP000601435">
    <property type="component" value="Unassembled WGS sequence"/>
</dbReference>
<evidence type="ECO:0000256" key="3">
    <source>
        <dbReference type="ARBA" id="ARBA00022448"/>
    </source>
</evidence>
<feature type="transmembrane region" description="Helical" evidence="7">
    <location>
        <begin position="246"/>
        <end position="264"/>
    </location>
</feature>
<organism evidence="8 9">
    <name type="scientific">Symbiodinium necroappetens</name>
    <dbReference type="NCBI Taxonomy" id="1628268"/>
    <lineage>
        <taxon>Eukaryota</taxon>
        <taxon>Sar</taxon>
        <taxon>Alveolata</taxon>
        <taxon>Dinophyceae</taxon>
        <taxon>Suessiales</taxon>
        <taxon>Symbiodiniaceae</taxon>
        <taxon>Symbiodinium</taxon>
    </lineage>
</organism>
<keyword evidence="4 7" id="KW-0812">Transmembrane</keyword>
<dbReference type="Pfam" id="PF03092">
    <property type="entry name" value="BT1"/>
    <property type="match status" value="1"/>
</dbReference>
<dbReference type="PANTHER" id="PTHR31585:SF5">
    <property type="entry name" value="RNA-BINDING S4 DOMAIN-CONTAINING PROTEIN"/>
    <property type="match status" value="1"/>
</dbReference>
<feature type="transmembrane region" description="Helical" evidence="7">
    <location>
        <begin position="129"/>
        <end position="147"/>
    </location>
</feature>